<keyword evidence="2" id="KW-0732">Signal</keyword>
<protein>
    <submittedName>
        <fullName evidence="3">Calcium-binding protein</fullName>
    </submittedName>
</protein>
<proteinExistence type="predicted"/>
<evidence type="ECO:0000313" key="3">
    <source>
        <dbReference type="EMBL" id="TGG83489.1"/>
    </source>
</evidence>
<dbReference type="Pfam" id="PF18968">
    <property type="entry name" value="DUF5707"/>
    <property type="match status" value="1"/>
</dbReference>
<feature type="signal peptide" evidence="2">
    <location>
        <begin position="1"/>
        <end position="26"/>
    </location>
</feature>
<feature type="compositionally biased region" description="Low complexity" evidence="1">
    <location>
        <begin position="243"/>
        <end position="264"/>
    </location>
</feature>
<dbReference type="AlphaFoldDB" id="A0A8H1QUS4"/>
<dbReference type="InterPro" id="IPR043761">
    <property type="entry name" value="DUF5707"/>
</dbReference>
<gene>
    <name evidence="3" type="ORF">D8771_15885</name>
</gene>
<feature type="region of interest" description="Disordered" evidence="1">
    <location>
        <begin position="242"/>
        <end position="264"/>
    </location>
</feature>
<dbReference type="Proteomes" id="UP000298111">
    <property type="component" value="Unassembled WGS sequence"/>
</dbReference>
<sequence length="300" mass="31031">MRMRATAAAVSGALALTALAIPAAQAATAASKGDAVSSVRAAHEADLRKVTSAHRDAAGFGARAVPDDGIGDTKVSSVVVNGGKNVALGTTKAKTVKVSFTVTDDSGIDFADAVLWQGDTFEDMKAGLLPNEDAAVCTATSATSADCKLTYTIDPKIDLYNNMAGTWKVSVIAAGKDGDFIDKDNAKSFKLQRYSKLTANAAPEPIKKGKTLTITGKLTRANWDTGKYGGYTKQKVTLQTRPASGGSYTSSKTYTSGSGSSAGVVKTTRTASKDTCYRYTFAGTSTTPSVTSSGDCVDVR</sequence>
<evidence type="ECO:0000313" key="4">
    <source>
        <dbReference type="Proteomes" id="UP000298111"/>
    </source>
</evidence>
<feature type="chain" id="PRO_5034703111" evidence="2">
    <location>
        <begin position="27"/>
        <end position="300"/>
    </location>
</feature>
<accession>A0A8H1QUS4</accession>
<comment type="caution">
    <text evidence="3">The sequence shown here is derived from an EMBL/GenBank/DDBJ whole genome shotgun (WGS) entry which is preliminary data.</text>
</comment>
<evidence type="ECO:0000256" key="1">
    <source>
        <dbReference type="SAM" id="MobiDB-lite"/>
    </source>
</evidence>
<organism evidence="3 4">
    <name type="scientific">Streptomyces albus</name>
    <dbReference type="NCBI Taxonomy" id="1888"/>
    <lineage>
        <taxon>Bacteria</taxon>
        <taxon>Bacillati</taxon>
        <taxon>Actinomycetota</taxon>
        <taxon>Actinomycetes</taxon>
        <taxon>Kitasatosporales</taxon>
        <taxon>Streptomycetaceae</taxon>
        <taxon>Streptomyces</taxon>
    </lineage>
</organism>
<reference evidence="3 4" key="1">
    <citation type="submission" date="2018-10" db="EMBL/GenBank/DDBJ databases">
        <title>Isolation of pseudouridimycin from Streptomyces albus DSM 40763.</title>
        <authorList>
            <person name="Rosenqvist P."/>
            <person name="Metsae-Ketelae M."/>
            <person name="Virta P."/>
        </authorList>
    </citation>
    <scope>NUCLEOTIDE SEQUENCE [LARGE SCALE GENOMIC DNA]</scope>
    <source>
        <strain evidence="3 4">DSM 40763</strain>
    </source>
</reference>
<name>A0A8H1QUS4_9ACTN</name>
<dbReference type="EMBL" id="RCIY01000055">
    <property type="protein sequence ID" value="TGG83489.1"/>
    <property type="molecule type" value="Genomic_DNA"/>
</dbReference>
<evidence type="ECO:0000256" key="2">
    <source>
        <dbReference type="SAM" id="SignalP"/>
    </source>
</evidence>
<dbReference type="RefSeq" id="WP_037613559.1">
    <property type="nucleotide sequence ID" value="NZ_JBIRJE010000010.1"/>
</dbReference>